<dbReference type="EMBL" id="CM055108">
    <property type="protein sequence ID" value="KAJ7525532.1"/>
    <property type="molecule type" value="Genomic_DNA"/>
</dbReference>
<organism evidence="1 2">
    <name type="scientific">Diphasiastrum complanatum</name>
    <name type="common">Issler's clubmoss</name>
    <name type="synonym">Lycopodium complanatum</name>
    <dbReference type="NCBI Taxonomy" id="34168"/>
    <lineage>
        <taxon>Eukaryota</taxon>
        <taxon>Viridiplantae</taxon>
        <taxon>Streptophyta</taxon>
        <taxon>Embryophyta</taxon>
        <taxon>Tracheophyta</taxon>
        <taxon>Lycopodiopsida</taxon>
        <taxon>Lycopodiales</taxon>
        <taxon>Lycopodiaceae</taxon>
        <taxon>Lycopodioideae</taxon>
        <taxon>Diphasiastrum</taxon>
    </lineage>
</organism>
<proteinExistence type="predicted"/>
<comment type="caution">
    <text evidence="1">The sequence shown here is derived from an EMBL/GenBank/DDBJ whole genome shotgun (WGS) entry which is preliminary data.</text>
</comment>
<reference evidence="2" key="1">
    <citation type="journal article" date="2024" name="Proc. Natl. Acad. Sci. U.S.A.">
        <title>Extraordinary preservation of gene collinearity over three hundred million years revealed in homosporous lycophytes.</title>
        <authorList>
            <person name="Li C."/>
            <person name="Wickell D."/>
            <person name="Kuo L.Y."/>
            <person name="Chen X."/>
            <person name="Nie B."/>
            <person name="Liao X."/>
            <person name="Peng D."/>
            <person name="Ji J."/>
            <person name="Jenkins J."/>
            <person name="Williams M."/>
            <person name="Shu S."/>
            <person name="Plott C."/>
            <person name="Barry K."/>
            <person name="Rajasekar S."/>
            <person name="Grimwood J."/>
            <person name="Han X."/>
            <person name="Sun S."/>
            <person name="Hou Z."/>
            <person name="He W."/>
            <person name="Dai G."/>
            <person name="Sun C."/>
            <person name="Schmutz J."/>
            <person name="Leebens-Mack J.H."/>
            <person name="Li F.W."/>
            <person name="Wang L."/>
        </authorList>
    </citation>
    <scope>NUCLEOTIDE SEQUENCE [LARGE SCALE GENOMIC DNA]</scope>
    <source>
        <strain evidence="2">cv. PW_Plant_1</strain>
    </source>
</reference>
<evidence type="ECO:0000313" key="2">
    <source>
        <dbReference type="Proteomes" id="UP001162992"/>
    </source>
</evidence>
<accession>A0ACC2B742</accession>
<sequence length="567" mass="63018">MEVTYLPQEASSAGILISTRLHAPGKARRSSFCSNPISGGRLLCHNGTPDQSLQQPVMSRRCNKAHVCAACNSSAQHPKPQESIPGSYGAPFIGALRDRLDFFWFQGEDEFFRKRKERYGSTIFRVNFVPGMPGIALLDQKSYLVLYDPTKVDKHDTFVGALLPKTDFTGGYRVLAYLDPLHPKHAILKSFIMELIKSNSSRILPEFATAFSETFNQMETALSEGREANFSSSVKMLVLDFLLRAIVHRDPRAVGAAALGDDGPSLLESWIAVQFAAIAQAGLPPILEEIFLHSFPLPFSLIRANYQRIYSFFDTYAIEALDVAKERFDLERDEATHNLIFAIGVNAWLGLIKLLPSIIFYVGKNNSHLHDKLRGEIRAAVASNGGRLSPKAIESMPLVRSTVLEVLRLASPAKYQYARARKDLIIESHDASFVVKKGELLCGCLSMASRDPVIFENPDSFIPERFEGGDGEKLLPHLLWSNGPEHLHTTSQNKQCAGKDLVILIASLLLAHIFIRYDTFELVDQPSSAARKPPQICFKTLQIRATDPTSDLNWAQRISSISSSDQT</sequence>
<name>A0ACC2B742_DIPCM</name>
<gene>
    <name evidence="1" type="ORF">O6H91_17G055200</name>
</gene>
<protein>
    <submittedName>
        <fullName evidence="1">Uncharacterized protein</fullName>
    </submittedName>
</protein>
<keyword evidence="2" id="KW-1185">Reference proteome</keyword>
<evidence type="ECO:0000313" key="1">
    <source>
        <dbReference type="EMBL" id="KAJ7525532.1"/>
    </source>
</evidence>
<dbReference type="Proteomes" id="UP001162992">
    <property type="component" value="Chromosome 17"/>
</dbReference>